<reference evidence="2 3" key="1">
    <citation type="journal article" date="2014" name="Genome Announc.">
        <title>Draft Genome Sequence of Cytophaga fermentans JCM 21142T, a Facultative Anaerobe Isolated from Marine Mud.</title>
        <authorList>
            <person name="Starns D."/>
            <person name="Oshima K."/>
            <person name="Suda W."/>
            <person name="Iino T."/>
            <person name="Yuki M."/>
            <person name="Inoue J."/>
            <person name="Kitamura K."/>
            <person name="Iida T."/>
            <person name="Darby A."/>
            <person name="Hattori M."/>
            <person name="Ohkuma M."/>
        </authorList>
    </citation>
    <scope>NUCLEOTIDE SEQUENCE [LARGE SCALE GENOMIC DNA]</scope>
    <source>
        <strain evidence="2 3">JCM 21142</strain>
    </source>
</reference>
<organism evidence="2 3">
    <name type="scientific">Saccharicrinis fermentans DSM 9555 = JCM 21142</name>
    <dbReference type="NCBI Taxonomy" id="869213"/>
    <lineage>
        <taxon>Bacteria</taxon>
        <taxon>Pseudomonadati</taxon>
        <taxon>Bacteroidota</taxon>
        <taxon>Bacteroidia</taxon>
        <taxon>Marinilabiliales</taxon>
        <taxon>Marinilabiliaceae</taxon>
        <taxon>Saccharicrinis</taxon>
    </lineage>
</organism>
<dbReference type="Pfam" id="PF02441">
    <property type="entry name" value="Flavoprotein"/>
    <property type="match status" value="1"/>
</dbReference>
<accession>W7YI47</accession>
<evidence type="ECO:0000313" key="2">
    <source>
        <dbReference type="EMBL" id="GAF02224.1"/>
    </source>
</evidence>
<protein>
    <submittedName>
        <fullName evidence="2">DNA/pantothenate metabolism flavoprotein</fullName>
    </submittedName>
</protein>
<comment type="caution">
    <text evidence="2">The sequence shown here is derived from an EMBL/GenBank/DDBJ whole genome shotgun (WGS) entry which is preliminary data.</text>
</comment>
<keyword evidence="3" id="KW-1185">Reference proteome</keyword>
<feature type="domain" description="Flavoprotein" evidence="1">
    <location>
        <begin position="19"/>
        <end position="67"/>
    </location>
</feature>
<evidence type="ECO:0000259" key="1">
    <source>
        <dbReference type="Pfam" id="PF02441"/>
    </source>
</evidence>
<dbReference type="InterPro" id="IPR036551">
    <property type="entry name" value="Flavin_trans-like"/>
</dbReference>
<sequence>MHISFIFFLFTGIMILKDKKIILGVSAGIAAYKAALLTRLLVKQGAEVKVVMTAKAKEFITPLTLATLSKNPIMVDFYNPENGDWNSM</sequence>
<dbReference type="Proteomes" id="UP000019402">
    <property type="component" value="Unassembled WGS sequence"/>
</dbReference>
<dbReference type="Gene3D" id="3.40.50.1950">
    <property type="entry name" value="Flavin prenyltransferase-like"/>
    <property type="match status" value="1"/>
</dbReference>
<proteinExistence type="predicted"/>
<dbReference type="eggNOG" id="COG0452">
    <property type="taxonomic scope" value="Bacteria"/>
</dbReference>
<dbReference type="GO" id="GO:0003824">
    <property type="term" value="F:catalytic activity"/>
    <property type="evidence" value="ECO:0007669"/>
    <property type="project" value="InterPro"/>
</dbReference>
<dbReference type="SUPFAM" id="SSF52507">
    <property type="entry name" value="Homo-oligomeric flavin-containing Cys decarboxylases, HFCD"/>
    <property type="match status" value="1"/>
</dbReference>
<dbReference type="InterPro" id="IPR003382">
    <property type="entry name" value="Flavoprotein"/>
</dbReference>
<dbReference type="AlphaFoldDB" id="W7YI47"/>
<evidence type="ECO:0000313" key="3">
    <source>
        <dbReference type="Proteomes" id="UP000019402"/>
    </source>
</evidence>
<name>W7YI47_9BACT</name>
<dbReference type="EMBL" id="BAMD01000007">
    <property type="protein sequence ID" value="GAF02224.1"/>
    <property type="molecule type" value="Genomic_DNA"/>
</dbReference>
<gene>
    <name evidence="2" type="ORF">JCM21142_3853</name>
</gene>